<evidence type="ECO:0000259" key="22">
    <source>
        <dbReference type="Pfam" id="PF13193"/>
    </source>
</evidence>
<sequence length="714" mass="78425">MRLGRKGAMNKNRVGSSVPPSAKAIRKRSIVIGSRLPLYVHGANDVLLFLLCCSSPITEADSVATTMAPSASTVALGAPAALAGLAYLNARWRVSVDLELLSSLAASQRALAKREAADRTNSFYLIEEHARNPKVADKTFIIYQGKKWTFQQSYTMVLRYAGYLHNTHSIAPGEIVAIDFMNSPQFLFLAMAIWSLGALPAFINYNLAGNPFVHSVKTSSARLLIVDPEIAPKVLGEETKAVFAAPDFRNQAFPLEVVVLDTGLQSSLEYFPPYRAPDTARSGAIARSPCVLISTSGTTGLPKAAIVPWDRTAVGSGLIYRWIGLRNVTSKKPDRYYTAMPLYHASAFQLGFHCCLVGACTLVLGRKFSVSNFWDEVIAAEATAIQYVGETLRYLLAVPPQPNDRTKHKVRLAFGNGLRPDVWDKFRARFGVETVAEFYGATESLGASFNMSRNSFSSGAIGQAGLLGSLLLKLRQAIVVVDWETESPFRDPQTGFCIQAPRGDPGELLYRMDAADIGAKYQGYFGNKKASDSKILRDVFQKGDAWFRSGDVVKIDAEGRTWFMDRIGDTFRWRSENVSTAEVAQVLGQHPAVLEANVYGVAIPNHEGRAGCAAVLLQNVDSNTTPVSESLLESLATYSRNSLPRYAVPVFLRIVTHVMATGNNKQQKHVLRQEGVDPDKVGEERIFYLRPNSERYEPYGKAEWEAVKAGKMKL</sequence>
<dbReference type="SUPFAM" id="SSF56801">
    <property type="entry name" value="Acetyl-CoA synthetase-like"/>
    <property type="match status" value="1"/>
</dbReference>
<dbReference type="Gene3D" id="3.30.300.30">
    <property type="match status" value="1"/>
</dbReference>
<dbReference type="PANTHER" id="PTHR43107">
    <property type="entry name" value="LONG-CHAIN FATTY ACID TRANSPORT PROTEIN"/>
    <property type="match status" value="1"/>
</dbReference>
<dbReference type="GO" id="GO:0004467">
    <property type="term" value="F:long-chain fatty acid-CoA ligase activity"/>
    <property type="evidence" value="ECO:0007669"/>
    <property type="project" value="TreeGrafter"/>
</dbReference>
<dbReference type="Pfam" id="PF13193">
    <property type="entry name" value="AMP-binding_C"/>
    <property type="match status" value="1"/>
</dbReference>
<evidence type="ECO:0000256" key="8">
    <source>
        <dbReference type="ARBA" id="ARBA00022677"/>
    </source>
</evidence>
<dbReference type="FunFam" id="3.40.50.12780:FF:000019">
    <property type="entry name" value="Long-chain fatty acid transporter"/>
    <property type="match status" value="1"/>
</dbReference>
<dbReference type="HOGENOM" id="CLU_000022_46_3_1"/>
<evidence type="ECO:0000256" key="20">
    <source>
        <dbReference type="SAM" id="MobiDB-lite"/>
    </source>
</evidence>
<evidence type="ECO:0000256" key="4">
    <source>
        <dbReference type="ARBA" id="ARBA00006432"/>
    </source>
</evidence>
<evidence type="ECO:0000256" key="19">
    <source>
        <dbReference type="ARBA" id="ARBA00078285"/>
    </source>
</evidence>
<keyword evidence="8" id="KW-0551">Lipid droplet</keyword>
<keyword evidence="7" id="KW-0436">Ligase</keyword>
<dbReference type="InterPro" id="IPR045851">
    <property type="entry name" value="AMP-bd_C_sf"/>
</dbReference>
<evidence type="ECO:0000256" key="14">
    <source>
        <dbReference type="ARBA" id="ARBA00023136"/>
    </source>
</evidence>
<evidence type="ECO:0000256" key="1">
    <source>
        <dbReference type="ARBA" id="ARBA00004502"/>
    </source>
</evidence>
<dbReference type="GO" id="GO:0044539">
    <property type="term" value="P:long-chain fatty acid import into cell"/>
    <property type="evidence" value="ECO:0007669"/>
    <property type="project" value="TreeGrafter"/>
</dbReference>
<feature type="domain" description="AMP-binding enzyme C-terminal" evidence="22">
    <location>
        <begin position="582"/>
        <end position="665"/>
    </location>
</feature>
<dbReference type="GO" id="GO:0005778">
    <property type="term" value="C:peroxisomal membrane"/>
    <property type="evidence" value="ECO:0007669"/>
    <property type="project" value="UniProtKB-SubCell"/>
</dbReference>
<keyword evidence="24" id="KW-1185">Reference proteome</keyword>
<dbReference type="FunFam" id="3.30.300.30:FF:000002">
    <property type="entry name" value="Long-chain fatty acid transport protein 1"/>
    <property type="match status" value="1"/>
</dbReference>
<evidence type="ECO:0000256" key="11">
    <source>
        <dbReference type="ARBA" id="ARBA00022840"/>
    </source>
</evidence>
<evidence type="ECO:0000256" key="18">
    <source>
        <dbReference type="ARBA" id="ARBA00068795"/>
    </source>
</evidence>
<keyword evidence="12" id="KW-1133">Transmembrane helix</keyword>
<gene>
    <name evidence="23" type="ORF">PV04_00481</name>
</gene>
<evidence type="ECO:0000259" key="21">
    <source>
        <dbReference type="Pfam" id="PF00501"/>
    </source>
</evidence>
<evidence type="ECO:0000256" key="6">
    <source>
        <dbReference type="ARBA" id="ARBA00022475"/>
    </source>
</evidence>
<keyword evidence="11" id="KW-0067">ATP-binding</keyword>
<comment type="subcellular location">
    <subcellularLocation>
        <location evidence="3">Cell membrane</location>
        <topology evidence="3">Multi-pass membrane protein</topology>
    </subcellularLocation>
    <subcellularLocation>
        <location evidence="1">Lipid droplet</location>
    </subcellularLocation>
    <subcellularLocation>
        <location evidence="2">Peroxisome membrane</location>
        <topology evidence="2">Multi-pass membrane protein</topology>
    </subcellularLocation>
</comment>
<organism evidence="23 24">
    <name type="scientific">Phialophora macrospora</name>
    <dbReference type="NCBI Taxonomy" id="1851006"/>
    <lineage>
        <taxon>Eukaryota</taxon>
        <taxon>Fungi</taxon>
        <taxon>Dikarya</taxon>
        <taxon>Ascomycota</taxon>
        <taxon>Pezizomycotina</taxon>
        <taxon>Eurotiomycetes</taxon>
        <taxon>Chaetothyriomycetidae</taxon>
        <taxon>Chaetothyriales</taxon>
        <taxon>Herpotrichiellaceae</taxon>
        <taxon>Phialophora</taxon>
    </lineage>
</organism>
<dbReference type="PANTHER" id="PTHR43107:SF15">
    <property type="entry name" value="FATTY ACID TRANSPORT PROTEIN 3, ISOFORM A"/>
    <property type="match status" value="1"/>
</dbReference>
<evidence type="ECO:0000256" key="9">
    <source>
        <dbReference type="ARBA" id="ARBA00022692"/>
    </source>
</evidence>
<keyword evidence="14" id="KW-0472">Membrane</keyword>
<evidence type="ECO:0000256" key="12">
    <source>
        <dbReference type="ARBA" id="ARBA00022989"/>
    </source>
</evidence>
<keyword evidence="9" id="KW-0812">Transmembrane</keyword>
<dbReference type="AlphaFoldDB" id="A0A0D2G0J1"/>
<evidence type="ECO:0000256" key="10">
    <source>
        <dbReference type="ARBA" id="ARBA00022741"/>
    </source>
</evidence>
<reference evidence="23 24" key="1">
    <citation type="submission" date="2015-01" db="EMBL/GenBank/DDBJ databases">
        <title>The Genome Sequence of Capronia semiimmersa CBS27337.</title>
        <authorList>
            <consortium name="The Broad Institute Genomics Platform"/>
            <person name="Cuomo C."/>
            <person name="de Hoog S."/>
            <person name="Gorbushina A."/>
            <person name="Stielow B."/>
            <person name="Teixiera M."/>
            <person name="Abouelleil A."/>
            <person name="Chapman S.B."/>
            <person name="Priest M."/>
            <person name="Young S.K."/>
            <person name="Wortman J."/>
            <person name="Nusbaum C."/>
            <person name="Birren B."/>
        </authorList>
    </citation>
    <scope>NUCLEOTIDE SEQUENCE [LARGE SCALE GENOMIC DNA]</scope>
    <source>
        <strain evidence="23 24">CBS 27337</strain>
    </source>
</reference>
<evidence type="ECO:0000313" key="23">
    <source>
        <dbReference type="EMBL" id="KIW72275.1"/>
    </source>
</evidence>
<keyword evidence="6" id="KW-1003">Cell membrane</keyword>
<dbReference type="GO" id="GO:0005324">
    <property type="term" value="F:long-chain fatty acid transmembrane transporter activity"/>
    <property type="evidence" value="ECO:0007669"/>
    <property type="project" value="TreeGrafter"/>
</dbReference>
<keyword evidence="13" id="KW-0445">Lipid transport</keyword>
<evidence type="ECO:0000256" key="13">
    <source>
        <dbReference type="ARBA" id="ARBA00023055"/>
    </source>
</evidence>
<evidence type="ECO:0000256" key="17">
    <source>
        <dbReference type="ARBA" id="ARBA00060276"/>
    </source>
</evidence>
<dbReference type="GO" id="GO:0005524">
    <property type="term" value="F:ATP binding"/>
    <property type="evidence" value="ECO:0007669"/>
    <property type="project" value="UniProtKB-KW"/>
</dbReference>
<proteinExistence type="inferred from homology"/>
<evidence type="ECO:0000256" key="7">
    <source>
        <dbReference type="ARBA" id="ARBA00022598"/>
    </source>
</evidence>
<dbReference type="STRING" id="5601.A0A0D2G0J1"/>
<dbReference type="Pfam" id="PF00501">
    <property type="entry name" value="AMP-binding"/>
    <property type="match status" value="1"/>
</dbReference>
<keyword evidence="5" id="KW-0813">Transport</keyword>
<feature type="region of interest" description="Disordered" evidence="20">
    <location>
        <begin position="1"/>
        <end position="20"/>
    </location>
</feature>
<evidence type="ECO:0000256" key="2">
    <source>
        <dbReference type="ARBA" id="ARBA00004585"/>
    </source>
</evidence>
<feature type="domain" description="AMP-dependent synthetase/ligase" evidence="21">
    <location>
        <begin position="134"/>
        <end position="510"/>
    </location>
</feature>
<evidence type="ECO:0000256" key="15">
    <source>
        <dbReference type="ARBA" id="ARBA00023140"/>
    </source>
</evidence>
<dbReference type="GO" id="GO:0005811">
    <property type="term" value="C:lipid droplet"/>
    <property type="evidence" value="ECO:0007669"/>
    <property type="project" value="UniProtKB-SubCell"/>
</dbReference>
<dbReference type="InterPro" id="IPR042099">
    <property type="entry name" value="ANL_N_sf"/>
</dbReference>
<evidence type="ECO:0000256" key="3">
    <source>
        <dbReference type="ARBA" id="ARBA00004651"/>
    </source>
</evidence>
<comment type="catalytic activity">
    <reaction evidence="16">
        <text>a very long-chain fatty acid + ATP + CoA = a very long-chain fatty acyl-CoA + AMP + diphosphate</text>
        <dbReference type="Rhea" id="RHEA:54536"/>
        <dbReference type="ChEBI" id="CHEBI:30616"/>
        <dbReference type="ChEBI" id="CHEBI:33019"/>
        <dbReference type="ChEBI" id="CHEBI:57287"/>
        <dbReference type="ChEBI" id="CHEBI:58950"/>
        <dbReference type="ChEBI" id="CHEBI:138261"/>
        <dbReference type="ChEBI" id="CHEBI:456215"/>
    </reaction>
</comment>
<dbReference type="InterPro" id="IPR000873">
    <property type="entry name" value="AMP-dep_synth/lig_dom"/>
</dbReference>
<evidence type="ECO:0000256" key="5">
    <source>
        <dbReference type="ARBA" id="ARBA00022448"/>
    </source>
</evidence>
<dbReference type="GO" id="GO:0009898">
    <property type="term" value="C:cytoplasmic side of plasma membrane"/>
    <property type="evidence" value="ECO:0007669"/>
    <property type="project" value="TreeGrafter"/>
</dbReference>
<dbReference type="EMBL" id="KN846956">
    <property type="protein sequence ID" value="KIW72275.1"/>
    <property type="molecule type" value="Genomic_DNA"/>
</dbReference>
<comment type="function">
    <text evidence="17">Acyl-CoA synthetase required for both the import of long chain fatty acids (LCFAs) (C14-C18) and the activation very long chain fatty acids (VLCFAs) (C20-C26) by esterification of the fatty acids into metabolically active CoA-thioesters for subsequent degradation or incorporation into phospholipids. The transport and fatty acyl-CoA synthetase activities are genetically separable and are thus independent activities. Esterifies VLCFAs in the peroxisome matrix. The VLCFAs are actively transported into peroxisomes by a PXA1-PXA2 heterodimeric transporter in the peroxisomal membrane.</text>
</comment>
<accession>A0A0D2G0J1</accession>
<evidence type="ECO:0000256" key="16">
    <source>
        <dbReference type="ARBA" id="ARBA00051585"/>
    </source>
</evidence>
<keyword evidence="15" id="KW-0576">Peroxisome</keyword>
<keyword evidence="10" id="KW-0547">Nucleotide-binding</keyword>
<name>A0A0D2G0J1_9EURO</name>
<dbReference type="InterPro" id="IPR025110">
    <property type="entry name" value="AMP-bd_C"/>
</dbReference>
<comment type="similarity">
    <text evidence="4">Belongs to the ATP-dependent AMP-binding enzyme family.</text>
</comment>
<evidence type="ECO:0000313" key="24">
    <source>
        <dbReference type="Proteomes" id="UP000054266"/>
    </source>
</evidence>
<protein>
    <recommendedName>
        <fullName evidence="18">Very long-chain fatty acid transport protein</fullName>
    </recommendedName>
    <alternativeName>
        <fullName evidence="19">Very-long-chain acyl-CoA synthetase</fullName>
    </alternativeName>
</protein>
<dbReference type="Proteomes" id="UP000054266">
    <property type="component" value="Unassembled WGS sequence"/>
</dbReference>
<dbReference type="Gene3D" id="3.40.50.12780">
    <property type="entry name" value="N-terminal domain of ligase-like"/>
    <property type="match status" value="1"/>
</dbReference>